<feature type="region of interest" description="Disordered" evidence="1">
    <location>
        <begin position="1"/>
        <end position="100"/>
    </location>
</feature>
<feature type="compositionally biased region" description="Low complexity" evidence="1">
    <location>
        <begin position="21"/>
        <end position="34"/>
    </location>
</feature>
<name>A0A1N6QS98_9ACTN</name>
<evidence type="ECO:0000256" key="1">
    <source>
        <dbReference type="SAM" id="MobiDB-lite"/>
    </source>
</evidence>
<feature type="compositionally biased region" description="Low complexity" evidence="1">
    <location>
        <begin position="42"/>
        <end position="65"/>
    </location>
</feature>
<accession>A0A1N6QS98</accession>
<protein>
    <recommendedName>
        <fullName evidence="5">Membrane domain of glycerophosphoryl diester phosphodiesterase</fullName>
    </recommendedName>
</protein>
<reference evidence="3 4" key="1">
    <citation type="submission" date="2017-01" db="EMBL/GenBank/DDBJ databases">
        <authorList>
            <person name="Mah S.A."/>
            <person name="Swanson W.J."/>
            <person name="Moy G.W."/>
            <person name="Vacquier V.D."/>
        </authorList>
    </citation>
    <scope>NUCLEOTIDE SEQUENCE [LARGE SCALE GENOMIC DNA]</scope>
    <source>
        <strain evidence="3 4">DSM 45758</strain>
    </source>
</reference>
<dbReference type="AlphaFoldDB" id="A0A1N6QS98"/>
<organism evidence="3 4">
    <name type="scientific">Micromonospora avicenniae</name>
    <dbReference type="NCBI Taxonomy" id="1198245"/>
    <lineage>
        <taxon>Bacteria</taxon>
        <taxon>Bacillati</taxon>
        <taxon>Actinomycetota</taxon>
        <taxon>Actinomycetes</taxon>
        <taxon>Micromonosporales</taxon>
        <taxon>Micromonosporaceae</taxon>
        <taxon>Micromonospora</taxon>
    </lineage>
</organism>
<dbReference type="OrthoDB" id="3404556at2"/>
<feature type="transmembrane region" description="Helical" evidence="2">
    <location>
        <begin position="319"/>
        <end position="341"/>
    </location>
</feature>
<keyword evidence="2" id="KW-0812">Transmembrane</keyword>
<dbReference type="STRING" id="1198245.SAMN05444858_101458"/>
<feature type="transmembrane region" description="Helical" evidence="2">
    <location>
        <begin position="159"/>
        <end position="182"/>
    </location>
</feature>
<dbReference type="Proteomes" id="UP000186004">
    <property type="component" value="Unassembled WGS sequence"/>
</dbReference>
<keyword evidence="2" id="KW-0472">Membrane</keyword>
<evidence type="ECO:0000313" key="3">
    <source>
        <dbReference type="EMBL" id="SIQ19464.1"/>
    </source>
</evidence>
<dbReference type="EMBL" id="FTNF01000001">
    <property type="protein sequence ID" value="SIQ19464.1"/>
    <property type="molecule type" value="Genomic_DNA"/>
</dbReference>
<feature type="transmembrane region" description="Helical" evidence="2">
    <location>
        <begin position="353"/>
        <end position="374"/>
    </location>
</feature>
<feature type="transmembrane region" description="Helical" evidence="2">
    <location>
        <begin position="210"/>
        <end position="237"/>
    </location>
</feature>
<evidence type="ECO:0000256" key="2">
    <source>
        <dbReference type="SAM" id="Phobius"/>
    </source>
</evidence>
<feature type="compositionally biased region" description="Pro residues" evidence="1">
    <location>
        <begin position="84"/>
        <end position="100"/>
    </location>
</feature>
<keyword evidence="4" id="KW-1185">Reference proteome</keyword>
<sequence length="408" mass="41729">MSDLPPPATPPPGQPGPQPGYPGTQPGQPGYPGAQPGPQPGYPGAQPGQPGYPGAQPGYPGTQPGWDPAGTGGPGTQPGWDPNPSTPWGPPGGYPPVPPSGGYPPAAAPYPGQTWYGGPVTGWYPPGVDPNDPLVTPPGVGLGGWWERCLGAVRRGWRVLLPLLLLTQVLPAVVLSVISVGVDPSARWDASIAQDPTSLPDTFVGDVTTLLLVTIVGSVLVGLVQCLGWAAGTWVIARQGAGEPVDLGTALRYGARRMLGLWGWTLLTGLIIAVGLCFCALPGIYLAAALSLFGPVYLFERENPLGRAWGMFHKRLGMVLGRVLLVVALVIVVSIVAGVVQAAGSAPFGLDPFGSAGTAIGVISVLVVTGVLALPAQLMQLVGLVVTYAEQRAQEGPVNSARLAAELG</sequence>
<feature type="transmembrane region" description="Helical" evidence="2">
    <location>
        <begin position="258"/>
        <end position="276"/>
    </location>
</feature>
<feature type="transmembrane region" description="Helical" evidence="2">
    <location>
        <begin position="282"/>
        <end position="299"/>
    </location>
</feature>
<dbReference type="RefSeq" id="WP_076466950.1">
    <property type="nucleotide sequence ID" value="NZ_FTNF01000001.1"/>
</dbReference>
<feature type="compositionally biased region" description="Pro residues" evidence="1">
    <location>
        <begin position="1"/>
        <end position="20"/>
    </location>
</feature>
<gene>
    <name evidence="3" type="ORF">SAMN05444858_101458</name>
</gene>
<proteinExistence type="predicted"/>
<keyword evidence="2" id="KW-1133">Transmembrane helix</keyword>
<evidence type="ECO:0008006" key="5">
    <source>
        <dbReference type="Google" id="ProtNLM"/>
    </source>
</evidence>
<evidence type="ECO:0000313" key="4">
    <source>
        <dbReference type="Proteomes" id="UP000186004"/>
    </source>
</evidence>